<comment type="similarity">
    <text evidence="1">Belongs to the UPF0213 family.</text>
</comment>
<dbReference type="Pfam" id="PF01541">
    <property type="entry name" value="GIY-YIG"/>
    <property type="match status" value="1"/>
</dbReference>
<evidence type="ECO:0000259" key="2">
    <source>
        <dbReference type="PROSITE" id="PS50164"/>
    </source>
</evidence>
<protein>
    <submittedName>
        <fullName evidence="3">Excinuclease ABC subunit C</fullName>
    </submittedName>
</protein>
<gene>
    <name evidence="3" type="ORF">A3A27_00480</name>
</gene>
<dbReference type="PROSITE" id="PS50164">
    <property type="entry name" value="GIY_YIG"/>
    <property type="match status" value="1"/>
</dbReference>
<dbReference type="InterPro" id="IPR035901">
    <property type="entry name" value="GIY-YIG_endonuc_sf"/>
</dbReference>
<dbReference type="InterPro" id="IPR000305">
    <property type="entry name" value="GIY-YIG_endonuc"/>
</dbReference>
<accession>A0A1G2RHM0</accession>
<organism evidence="3 4">
    <name type="scientific">Candidatus Wildermuthbacteria bacterium RIFCSPLOWO2_01_FULL_47_18</name>
    <dbReference type="NCBI Taxonomy" id="1802460"/>
    <lineage>
        <taxon>Bacteria</taxon>
        <taxon>Candidatus Wildermuthiibacteriota</taxon>
    </lineage>
</organism>
<reference evidence="3 4" key="1">
    <citation type="journal article" date="2016" name="Nat. Commun.">
        <title>Thousands of microbial genomes shed light on interconnected biogeochemical processes in an aquifer system.</title>
        <authorList>
            <person name="Anantharaman K."/>
            <person name="Brown C.T."/>
            <person name="Hug L.A."/>
            <person name="Sharon I."/>
            <person name="Castelle C.J."/>
            <person name="Probst A.J."/>
            <person name="Thomas B.C."/>
            <person name="Singh A."/>
            <person name="Wilkins M.J."/>
            <person name="Karaoz U."/>
            <person name="Brodie E.L."/>
            <person name="Williams K.H."/>
            <person name="Hubbard S.S."/>
            <person name="Banfield J.F."/>
        </authorList>
    </citation>
    <scope>NUCLEOTIDE SEQUENCE [LARGE SCALE GENOMIC DNA]</scope>
</reference>
<dbReference type="SUPFAM" id="SSF82771">
    <property type="entry name" value="GIY-YIG endonuclease"/>
    <property type="match status" value="1"/>
</dbReference>
<dbReference type="InterPro" id="IPR050190">
    <property type="entry name" value="UPF0213_domain"/>
</dbReference>
<dbReference type="PANTHER" id="PTHR34477">
    <property type="entry name" value="UPF0213 PROTEIN YHBQ"/>
    <property type="match status" value="1"/>
</dbReference>
<evidence type="ECO:0000313" key="3">
    <source>
        <dbReference type="EMBL" id="OHA72267.1"/>
    </source>
</evidence>
<dbReference type="CDD" id="cd10449">
    <property type="entry name" value="GIY-YIG_SLX1_like"/>
    <property type="match status" value="1"/>
</dbReference>
<sequence length="84" mass="10228">MHYVYVLRSLRKANQFYFGFSSNLKRRIEEHNNGKSKATRPYLPWRLVFYEAFLNKNDAERREKYFKTSKGRKTFKLIARESLS</sequence>
<dbReference type="PANTHER" id="PTHR34477:SF1">
    <property type="entry name" value="UPF0213 PROTEIN YHBQ"/>
    <property type="match status" value="1"/>
</dbReference>
<feature type="domain" description="GIY-YIG" evidence="2">
    <location>
        <begin position="1"/>
        <end position="78"/>
    </location>
</feature>
<name>A0A1G2RHM0_9BACT</name>
<dbReference type="Proteomes" id="UP000177287">
    <property type="component" value="Unassembled WGS sequence"/>
</dbReference>
<dbReference type="EMBL" id="MHUF01000022">
    <property type="protein sequence ID" value="OHA72267.1"/>
    <property type="molecule type" value="Genomic_DNA"/>
</dbReference>
<evidence type="ECO:0000256" key="1">
    <source>
        <dbReference type="ARBA" id="ARBA00007435"/>
    </source>
</evidence>
<evidence type="ECO:0000313" key="4">
    <source>
        <dbReference type="Proteomes" id="UP000177287"/>
    </source>
</evidence>
<comment type="caution">
    <text evidence="3">The sequence shown here is derived from an EMBL/GenBank/DDBJ whole genome shotgun (WGS) entry which is preliminary data.</text>
</comment>
<dbReference type="Gene3D" id="3.40.1440.10">
    <property type="entry name" value="GIY-YIG endonuclease"/>
    <property type="match status" value="1"/>
</dbReference>
<dbReference type="AlphaFoldDB" id="A0A1G2RHM0"/>
<proteinExistence type="inferred from homology"/>